<dbReference type="EMBL" id="BARV01028768">
    <property type="protein sequence ID" value="GAI37318.1"/>
    <property type="molecule type" value="Genomic_DNA"/>
</dbReference>
<name>X1N167_9ZZZZ</name>
<comment type="caution">
    <text evidence="1">The sequence shown here is derived from an EMBL/GenBank/DDBJ whole genome shotgun (WGS) entry which is preliminary data.</text>
</comment>
<gene>
    <name evidence="1" type="ORF">S06H3_45986</name>
</gene>
<evidence type="ECO:0000313" key="1">
    <source>
        <dbReference type="EMBL" id="GAI37318.1"/>
    </source>
</evidence>
<accession>X1N167</accession>
<sequence>AEIEWKIELKMGGSDHPFLPMVNDSGKLYGKR</sequence>
<reference evidence="1" key="1">
    <citation type="journal article" date="2014" name="Front. Microbiol.">
        <title>High frequency of phylogenetically diverse reductive dehalogenase-homologous genes in deep subseafloor sedimentary metagenomes.</title>
        <authorList>
            <person name="Kawai M."/>
            <person name="Futagami T."/>
            <person name="Toyoda A."/>
            <person name="Takaki Y."/>
            <person name="Nishi S."/>
            <person name="Hori S."/>
            <person name="Arai W."/>
            <person name="Tsubouchi T."/>
            <person name="Morono Y."/>
            <person name="Uchiyama I."/>
            <person name="Ito T."/>
            <person name="Fujiyama A."/>
            <person name="Inagaki F."/>
            <person name="Takami H."/>
        </authorList>
    </citation>
    <scope>NUCLEOTIDE SEQUENCE</scope>
    <source>
        <strain evidence="1">Expedition CK06-06</strain>
    </source>
</reference>
<organism evidence="1">
    <name type="scientific">marine sediment metagenome</name>
    <dbReference type="NCBI Taxonomy" id="412755"/>
    <lineage>
        <taxon>unclassified sequences</taxon>
        <taxon>metagenomes</taxon>
        <taxon>ecological metagenomes</taxon>
    </lineage>
</organism>
<protein>
    <submittedName>
        <fullName evidence="1">Uncharacterized protein</fullName>
    </submittedName>
</protein>
<feature type="non-terminal residue" evidence="1">
    <location>
        <position position="1"/>
    </location>
</feature>
<dbReference type="AlphaFoldDB" id="X1N167"/>
<proteinExistence type="predicted"/>